<dbReference type="Pfam" id="PF03372">
    <property type="entry name" value="Exo_endo_phos"/>
    <property type="match status" value="1"/>
</dbReference>
<feature type="domain" description="Endonuclease/exonuclease/phosphatase" evidence="1">
    <location>
        <begin position="6"/>
        <end position="229"/>
    </location>
</feature>
<name>A0A1R1EZR8_9BACL</name>
<evidence type="ECO:0000259" key="1">
    <source>
        <dbReference type="Pfam" id="PF03372"/>
    </source>
</evidence>
<dbReference type="GO" id="GO:0004519">
    <property type="term" value="F:endonuclease activity"/>
    <property type="evidence" value="ECO:0007669"/>
    <property type="project" value="UniProtKB-KW"/>
</dbReference>
<organism evidence="2 3">
    <name type="scientific">Paenibacillus rhizosphaerae</name>
    <dbReference type="NCBI Taxonomy" id="297318"/>
    <lineage>
        <taxon>Bacteria</taxon>
        <taxon>Bacillati</taxon>
        <taxon>Bacillota</taxon>
        <taxon>Bacilli</taxon>
        <taxon>Bacillales</taxon>
        <taxon>Paenibacillaceae</taxon>
        <taxon>Paenibacillus</taxon>
    </lineage>
</organism>
<dbReference type="PANTHER" id="PTHR14859">
    <property type="entry name" value="CALCOFLUOR WHITE HYPERSENSITIVE PROTEIN PRECURSOR"/>
    <property type="match status" value="1"/>
</dbReference>
<protein>
    <submittedName>
        <fullName evidence="2">Endonuclease</fullName>
    </submittedName>
</protein>
<dbReference type="Proteomes" id="UP000187172">
    <property type="component" value="Unassembled WGS sequence"/>
</dbReference>
<keyword evidence="2" id="KW-0378">Hydrolase</keyword>
<dbReference type="GO" id="GO:0016020">
    <property type="term" value="C:membrane"/>
    <property type="evidence" value="ECO:0007669"/>
    <property type="project" value="GOC"/>
</dbReference>
<dbReference type="PANTHER" id="PTHR14859:SF15">
    <property type="entry name" value="ENDONUCLEASE_EXONUCLEASE_PHOSPHATASE DOMAIN-CONTAINING PROTEIN"/>
    <property type="match status" value="1"/>
</dbReference>
<dbReference type="RefSeq" id="WP_076164958.1">
    <property type="nucleotide sequence ID" value="NZ_MRTP01000001.1"/>
</dbReference>
<dbReference type="STRING" id="297318.BK138_01470"/>
<accession>A0A1R1EZR8</accession>
<keyword evidence="2" id="KW-0255">Endonuclease</keyword>
<dbReference type="GO" id="GO:0006506">
    <property type="term" value="P:GPI anchor biosynthetic process"/>
    <property type="evidence" value="ECO:0007669"/>
    <property type="project" value="TreeGrafter"/>
</dbReference>
<dbReference type="InterPro" id="IPR036691">
    <property type="entry name" value="Endo/exonu/phosph_ase_sf"/>
</dbReference>
<evidence type="ECO:0000313" key="2">
    <source>
        <dbReference type="EMBL" id="OMF57315.1"/>
    </source>
</evidence>
<keyword evidence="3" id="KW-1185">Reference proteome</keyword>
<dbReference type="InterPro" id="IPR051916">
    <property type="entry name" value="GPI-anchor_lipid_remodeler"/>
</dbReference>
<reference evidence="2 3" key="1">
    <citation type="submission" date="2016-11" db="EMBL/GenBank/DDBJ databases">
        <title>Paenibacillus species isolates.</title>
        <authorList>
            <person name="Beno S.M."/>
        </authorList>
    </citation>
    <scope>NUCLEOTIDE SEQUENCE [LARGE SCALE GENOMIC DNA]</scope>
    <source>
        <strain evidence="2 3">FSL R5-0378</strain>
    </source>
</reference>
<comment type="caution">
    <text evidence="2">The sequence shown here is derived from an EMBL/GenBank/DDBJ whole genome shotgun (WGS) entry which is preliminary data.</text>
</comment>
<sequence length="239" mass="26917">MQIKVVTFNIHHGKGTDGKINLNRIAEAIEESEPDLIALNEVDRYFSKRSHYLDQVSWLAGRLKMNAAFGAAITIKKKKGNMIRQYGNVLLSRYPIVSEKNHPMKSGMIEGRSLLEADVLINDKPLKMYVTHLSLNPRRRNKQIEFIASKIKEDRSPVVIAGDWNMKRGGKAWSTIAGIVQDCYMAAKTPSNTFPSLRPVLQLDYIFTTRNIEITSVEVINKIPAASDHLPLMATLSLN</sequence>
<keyword evidence="2" id="KW-0540">Nuclease</keyword>
<dbReference type="Gene3D" id="3.60.10.10">
    <property type="entry name" value="Endonuclease/exonuclease/phosphatase"/>
    <property type="match status" value="1"/>
</dbReference>
<evidence type="ECO:0000313" key="3">
    <source>
        <dbReference type="Proteomes" id="UP000187172"/>
    </source>
</evidence>
<gene>
    <name evidence="2" type="ORF">BK138_01470</name>
</gene>
<dbReference type="SUPFAM" id="SSF56219">
    <property type="entry name" value="DNase I-like"/>
    <property type="match status" value="1"/>
</dbReference>
<dbReference type="AlphaFoldDB" id="A0A1R1EZR8"/>
<proteinExistence type="predicted"/>
<dbReference type="InterPro" id="IPR005135">
    <property type="entry name" value="Endo/exonuclease/phosphatase"/>
</dbReference>
<dbReference type="EMBL" id="MRTP01000001">
    <property type="protein sequence ID" value="OMF57315.1"/>
    <property type="molecule type" value="Genomic_DNA"/>
</dbReference>